<keyword evidence="2" id="KW-1185">Reference proteome</keyword>
<reference evidence="1" key="1">
    <citation type="journal article" date="2015" name="PeerJ">
        <title>First genomic representation of candidate bacterial phylum KSB3 points to enhanced environmental sensing as a trigger of wastewater bulking.</title>
        <authorList>
            <person name="Sekiguchi Y."/>
            <person name="Ohashi A."/>
            <person name="Parks D.H."/>
            <person name="Yamauchi T."/>
            <person name="Tyson G.W."/>
            <person name="Hugenholtz P."/>
        </authorList>
    </citation>
    <scope>NUCLEOTIDE SEQUENCE [LARGE SCALE GENOMIC DNA]</scope>
</reference>
<gene>
    <name evidence="1" type="ORF">U27_06853</name>
</gene>
<dbReference type="Proteomes" id="UP000030661">
    <property type="component" value="Unassembled WGS sequence"/>
</dbReference>
<dbReference type="HOGENOM" id="CLU_2913101_0_0_0"/>
<proteinExistence type="predicted"/>
<dbReference type="EMBL" id="DF820471">
    <property type="protein sequence ID" value="GAK59867.1"/>
    <property type="molecule type" value="Genomic_DNA"/>
</dbReference>
<organism evidence="1">
    <name type="scientific">Vecturithrix granuli</name>
    <dbReference type="NCBI Taxonomy" id="1499967"/>
    <lineage>
        <taxon>Bacteria</taxon>
        <taxon>Candidatus Moduliflexota</taxon>
        <taxon>Candidatus Vecturitrichia</taxon>
        <taxon>Candidatus Vecturitrichales</taxon>
        <taxon>Candidatus Vecturitrichaceae</taxon>
        <taxon>Candidatus Vecturithrix</taxon>
    </lineage>
</organism>
<sequence length="61" mass="7001">MSDERTTDFLYDIREAAHRIVKTAWSHDVGCLFQGFLLVSRSLLFVKGGFHQLRQGRSTSD</sequence>
<evidence type="ECO:0000313" key="1">
    <source>
        <dbReference type="EMBL" id="GAK59867.1"/>
    </source>
</evidence>
<protein>
    <submittedName>
        <fullName evidence="1">Uncharacterized protein</fullName>
    </submittedName>
</protein>
<accession>A0A081C5L2</accession>
<evidence type="ECO:0000313" key="2">
    <source>
        <dbReference type="Proteomes" id="UP000030661"/>
    </source>
</evidence>
<name>A0A081C5L2_VECG1</name>
<dbReference type="AlphaFoldDB" id="A0A081C5L2"/>